<feature type="region of interest" description="Disordered" evidence="1">
    <location>
        <begin position="373"/>
        <end position="433"/>
    </location>
</feature>
<evidence type="ECO:0000313" key="3">
    <source>
        <dbReference type="Proteomes" id="UP000526125"/>
    </source>
</evidence>
<dbReference type="EMBL" id="JABMCB010000130">
    <property type="protein sequence ID" value="NUU74186.1"/>
    <property type="molecule type" value="Genomic_DNA"/>
</dbReference>
<dbReference type="NCBIfam" id="TIGR01537">
    <property type="entry name" value="portal_HK97"/>
    <property type="match status" value="1"/>
</dbReference>
<protein>
    <submittedName>
        <fullName evidence="2">Phage portal protein</fullName>
    </submittedName>
</protein>
<gene>
    <name evidence="2" type="ORF">HP552_02695</name>
</gene>
<organism evidence="2 3">
    <name type="scientific">Paenibacillus xylanilyticus</name>
    <dbReference type="NCBI Taxonomy" id="248903"/>
    <lineage>
        <taxon>Bacteria</taxon>
        <taxon>Bacillati</taxon>
        <taxon>Bacillota</taxon>
        <taxon>Bacilli</taxon>
        <taxon>Bacillales</taxon>
        <taxon>Paenibacillaceae</taxon>
        <taxon>Paenibacillus</taxon>
    </lineage>
</organism>
<reference evidence="2 3" key="1">
    <citation type="submission" date="2020-05" db="EMBL/GenBank/DDBJ databases">
        <title>Genome Sequencing of Type Strains.</title>
        <authorList>
            <person name="Lemaire J.F."/>
            <person name="Inderbitzin P."/>
            <person name="Gregorio O.A."/>
            <person name="Collins S.B."/>
            <person name="Wespe N."/>
            <person name="Knight-Connoni V."/>
        </authorList>
    </citation>
    <scope>NUCLEOTIDE SEQUENCE [LARGE SCALE GENOMIC DNA]</scope>
    <source>
        <strain evidence="2 3">LMG 21957</strain>
    </source>
</reference>
<evidence type="ECO:0000313" key="2">
    <source>
        <dbReference type="EMBL" id="NUU74186.1"/>
    </source>
</evidence>
<accession>A0A7Y6ET45</accession>
<dbReference type="Proteomes" id="UP000526125">
    <property type="component" value="Unassembled WGS sequence"/>
</dbReference>
<feature type="compositionally biased region" description="Basic and acidic residues" evidence="1">
    <location>
        <begin position="416"/>
        <end position="425"/>
    </location>
</feature>
<name>A0A7Y6ET45_9BACL</name>
<sequence length="433" mass="48269">MFLRRALETRNAPIEVGLNDRKFLEMLGIDPGGINVSGKGALRIETVYTCVKILSEGISKLPLKIYQSDENDITKGLKHYLYPLLKLQPNPLMTATSFFKAMEASRAFGNAYANIEFDYRTGRVIGLWPIDREKVTVIIDDAGILNSKTKLWYRVNAGGEMRKIPMHEMIHVLGSVTLDGLVGVPTMDYLRGTVENAASSSKFINSFYRNGLQTKGLIQYTGTLDNAAKNVFREEFESMSSGLKNSHRVSLLPFGYQFTPISMSMTDAQFLENTELTIRQLAAAFGIKMHQLNDLDRSTHNNNEQQQQQFYTDTMLPILTAYEQEFTRKLFLDREIEDGYFTRFNIDAIMRADFKTRMDALDKAVKGSIMTPDEARAKENLPPQPGGDRLYANGNVIPLENAGVQYMKGGGGTGKDNAKADKGDKSASGGSGN</sequence>
<dbReference type="InterPro" id="IPR006944">
    <property type="entry name" value="Phage/GTA_portal"/>
</dbReference>
<keyword evidence="3" id="KW-1185">Reference proteome</keyword>
<dbReference type="Pfam" id="PF04860">
    <property type="entry name" value="Phage_portal"/>
    <property type="match status" value="1"/>
</dbReference>
<dbReference type="RefSeq" id="WP_175394128.1">
    <property type="nucleotide sequence ID" value="NZ_JABMCB010000130.1"/>
</dbReference>
<proteinExistence type="predicted"/>
<dbReference type="AlphaFoldDB" id="A0A7Y6ET45"/>
<comment type="caution">
    <text evidence="2">The sequence shown here is derived from an EMBL/GenBank/DDBJ whole genome shotgun (WGS) entry which is preliminary data.</text>
</comment>
<dbReference type="InterPro" id="IPR006427">
    <property type="entry name" value="Portal_HK97"/>
</dbReference>
<evidence type="ECO:0000256" key="1">
    <source>
        <dbReference type="SAM" id="MobiDB-lite"/>
    </source>
</evidence>